<keyword evidence="2" id="KW-0808">Transferase</keyword>
<dbReference type="SUPFAM" id="SSF53335">
    <property type="entry name" value="S-adenosyl-L-methionine-dependent methyltransferases"/>
    <property type="match status" value="1"/>
</dbReference>
<gene>
    <name evidence="2" type="ORF">BG04_5631</name>
</gene>
<dbReference type="Pfam" id="PF13649">
    <property type="entry name" value="Methyltransf_25"/>
    <property type="match status" value="1"/>
</dbReference>
<sequence>MNDYYGELCTRLYEGDKSSANKKELEFYLSFVKDENMKVLEPMCGNGRMLLPFMQQGIDIEGFDISKDMLKACIEKSERINLKPNVWYQNIEDFKSNKKYDLVIIPFGSFSLLADDVAVKSLRNMKAVLKDDGKLLLTIIKKKNEIEELSDWTETNRVSFNKETVIVYKKSFYDKRTSLLNTKIRYELLQRDEIKKVEMMDLPLRLYGPGEFESILNPNGFNNFTIHEVKDGYGEGISFYVYECGTSI</sequence>
<dbReference type="PANTHER" id="PTHR43667">
    <property type="entry name" value="CYCLOPROPANE-FATTY-ACYL-PHOSPHOLIPID SYNTHASE"/>
    <property type="match status" value="1"/>
</dbReference>
<dbReference type="InterPro" id="IPR029063">
    <property type="entry name" value="SAM-dependent_MTases_sf"/>
</dbReference>
<geneLocation type="plasmid" evidence="2 3">
    <name>pBMV_2</name>
</geneLocation>
<evidence type="ECO:0000313" key="2">
    <source>
        <dbReference type="EMBL" id="AJI25864.1"/>
    </source>
</evidence>
<dbReference type="AlphaFoldDB" id="A0A0B6B137"/>
<keyword evidence="2" id="KW-0489">Methyltransferase</keyword>
<evidence type="ECO:0000259" key="1">
    <source>
        <dbReference type="Pfam" id="PF13649"/>
    </source>
</evidence>
<dbReference type="Gene3D" id="3.40.50.150">
    <property type="entry name" value="Vaccinia Virus protein VP39"/>
    <property type="match status" value="1"/>
</dbReference>
<dbReference type="KEGG" id="bmeg:BG04_5631"/>
<dbReference type="InterPro" id="IPR041698">
    <property type="entry name" value="Methyltransf_25"/>
</dbReference>
<organism evidence="2 3">
    <name type="scientific">Priestia megaterium (strain ATCC 14581 / DSM 32 / CCUG 1817 / JCM 2506 / NBRC 15308 / NCIMB 9376 / NCTC 10342 / NRRL B-14308 / VKM B-512 / Ford 19)</name>
    <name type="common">Bacillus megaterium</name>
    <dbReference type="NCBI Taxonomy" id="1348623"/>
    <lineage>
        <taxon>Bacteria</taxon>
        <taxon>Bacillati</taxon>
        <taxon>Bacillota</taxon>
        <taxon>Bacilli</taxon>
        <taxon>Bacillales</taxon>
        <taxon>Bacillaceae</taxon>
        <taxon>Priestia</taxon>
    </lineage>
</organism>
<feature type="domain" description="Methyltransferase" evidence="1">
    <location>
        <begin position="39"/>
        <end position="133"/>
    </location>
</feature>
<keyword evidence="2" id="KW-0614">Plasmid</keyword>
<dbReference type="Gene3D" id="2.20.25.110">
    <property type="entry name" value="S-adenosyl-L-methionine-dependent methyltransferases"/>
    <property type="match status" value="1"/>
</dbReference>
<evidence type="ECO:0000313" key="3">
    <source>
        <dbReference type="Proteomes" id="UP000031829"/>
    </source>
</evidence>
<dbReference type="InterPro" id="IPR050723">
    <property type="entry name" value="CFA/CMAS"/>
</dbReference>
<proteinExistence type="predicted"/>
<dbReference type="RefSeq" id="WP_034655838.1">
    <property type="nucleotide sequence ID" value="NZ_CP009921.1"/>
</dbReference>
<dbReference type="PANTHER" id="PTHR43667:SF2">
    <property type="entry name" value="FATTY ACID C-METHYL TRANSFERASE"/>
    <property type="match status" value="1"/>
</dbReference>
<dbReference type="EMBL" id="CP009921">
    <property type="protein sequence ID" value="AJI25864.1"/>
    <property type="molecule type" value="Genomic_DNA"/>
</dbReference>
<dbReference type="GeneID" id="93645882"/>
<name>A0A0B6B137_PRIM2</name>
<dbReference type="Proteomes" id="UP000031829">
    <property type="component" value="Plasmid pBMV_2"/>
</dbReference>
<dbReference type="CDD" id="cd02440">
    <property type="entry name" value="AdoMet_MTases"/>
    <property type="match status" value="1"/>
</dbReference>
<reference evidence="2 3" key="1">
    <citation type="journal article" date="2015" name="Genome Announc.">
        <title>Complete genome sequences for 35 biothreat assay-relevant bacillus species.</title>
        <authorList>
            <person name="Johnson S.L."/>
            <person name="Daligault H.E."/>
            <person name="Davenport K.W."/>
            <person name="Jaissle J."/>
            <person name="Frey K.G."/>
            <person name="Ladner J.T."/>
            <person name="Broomall S.M."/>
            <person name="Bishop-Lilly K.A."/>
            <person name="Bruce D.C."/>
            <person name="Gibbons H.S."/>
            <person name="Coyne S.R."/>
            <person name="Lo C.C."/>
            <person name="Meincke L."/>
            <person name="Munk A.C."/>
            <person name="Koroleva G.I."/>
            <person name="Rosenzweig C.N."/>
            <person name="Palacios G.F."/>
            <person name="Redden C.L."/>
            <person name="Minogue T.D."/>
            <person name="Chain P.S."/>
        </authorList>
    </citation>
    <scope>NUCLEOTIDE SEQUENCE [LARGE SCALE GENOMIC DNA]</scope>
    <source>
        <strain evidence="3">ATCC 14581 / DSM 32 / JCM 2506 / NBRC 15308 / NCIMB 9376 / NCTC 10342 / NRRL B-14308 / VKM B-512</strain>
        <plasmid evidence="2 3">pBMV_2</plasmid>
    </source>
</reference>
<dbReference type="GO" id="GO:0008168">
    <property type="term" value="F:methyltransferase activity"/>
    <property type="evidence" value="ECO:0007669"/>
    <property type="project" value="UniProtKB-KW"/>
</dbReference>
<protein>
    <submittedName>
        <fullName evidence="2">Methyltransferase small domain protein</fullName>
    </submittedName>
</protein>
<accession>A0A0B6B137</accession>
<dbReference type="GO" id="GO:0032259">
    <property type="term" value="P:methylation"/>
    <property type="evidence" value="ECO:0007669"/>
    <property type="project" value="UniProtKB-KW"/>
</dbReference>
<dbReference type="HOGENOM" id="CLU_069129_7_2_9"/>